<feature type="coiled-coil region" evidence="10">
    <location>
        <begin position="505"/>
        <end position="539"/>
    </location>
</feature>
<name>A0AAV5QKL2_9ASCO</name>
<dbReference type="GO" id="GO:0000407">
    <property type="term" value="C:phagophore assembly site"/>
    <property type="evidence" value="ECO:0007669"/>
    <property type="project" value="TreeGrafter"/>
</dbReference>
<feature type="domain" description="PX" evidence="12">
    <location>
        <begin position="89"/>
        <end position="210"/>
    </location>
</feature>
<dbReference type="CDD" id="cd06863">
    <property type="entry name" value="PX_Atg24p"/>
    <property type="match status" value="1"/>
</dbReference>
<feature type="compositionally biased region" description="Polar residues" evidence="11">
    <location>
        <begin position="43"/>
        <end position="52"/>
    </location>
</feature>
<organism evidence="13 14">
    <name type="scientific">Saccharomycopsis crataegensis</name>
    <dbReference type="NCBI Taxonomy" id="43959"/>
    <lineage>
        <taxon>Eukaryota</taxon>
        <taxon>Fungi</taxon>
        <taxon>Dikarya</taxon>
        <taxon>Ascomycota</taxon>
        <taxon>Saccharomycotina</taxon>
        <taxon>Saccharomycetes</taxon>
        <taxon>Saccharomycopsidaceae</taxon>
        <taxon>Saccharomycopsis</taxon>
    </lineage>
</organism>
<dbReference type="InterPro" id="IPR027267">
    <property type="entry name" value="AH/BAR_dom_sf"/>
</dbReference>
<feature type="compositionally biased region" description="Low complexity" evidence="11">
    <location>
        <begin position="32"/>
        <end position="42"/>
    </location>
</feature>
<dbReference type="InterPro" id="IPR036871">
    <property type="entry name" value="PX_dom_sf"/>
</dbReference>
<evidence type="ECO:0000256" key="6">
    <source>
        <dbReference type="ARBA" id="ARBA00023121"/>
    </source>
</evidence>
<dbReference type="GeneID" id="90073238"/>
<dbReference type="GO" id="GO:0032456">
    <property type="term" value="P:endocytic recycling"/>
    <property type="evidence" value="ECO:0007669"/>
    <property type="project" value="TreeGrafter"/>
</dbReference>
<keyword evidence="5" id="KW-0963">Cytoplasm</keyword>
<evidence type="ECO:0000256" key="1">
    <source>
        <dbReference type="ARBA" id="ARBA00004184"/>
    </source>
</evidence>
<dbReference type="PROSITE" id="PS50195">
    <property type="entry name" value="PX"/>
    <property type="match status" value="1"/>
</dbReference>
<proteinExistence type="inferred from homology"/>
<feature type="compositionally biased region" description="Basic and acidic residues" evidence="11">
    <location>
        <begin position="70"/>
        <end position="79"/>
    </location>
</feature>
<dbReference type="PANTHER" id="PTHR45949">
    <property type="entry name" value="SORTING NEXIN-4"/>
    <property type="match status" value="1"/>
</dbReference>
<dbReference type="InterPro" id="IPR001683">
    <property type="entry name" value="PX_dom"/>
</dbReference>
<evidence type="ECO:0000313" key="13">
    <source>
        <dbReference type="EMBL" id="GMM35259.1"/>
    </source>
</evidence>
<comment type="similarity">
    <text evidence="3">Belongs to the sorting nexin family.</text>
</comment>
<dbReference type="Gene3D" id="1.20.1270.60">
    <property type="entry name" value="Arfaptin homology (AH) domain/BAR domain"/>
    <property type="match status" value="1"/>
</dbReference>
<dbReference type="GO" id="GO:0034727">
    <property type="term" value="P:piecemeal microautophagy of the nucleus"/>
    <property type="evidence" value="ECO:0007669"/>
    <property type="project" value="TreeGrafter"/>
</dbReference>
<dbReference type="Gene3D" id="3.30.1520.10">
    <property type="entry name" value="Phox-like domain"/>
    <property type="match status" value="1"/>
</dbReference>
<dbReference type="SUPFAM" id="SSF103657">
    <property type="entry name" value="BAR/IMD domain-like"/>
    <property type="match status" value="1"/>
</dbReference>
<dbReference type="GO" id="GO:0000422">
    <property type="term" value="P:autophagy of mitochondrion"/>
    <property type="evidence" value="ECO:0007669"/>
    <property type="project" value="TreeGrafter"/>
</dbReference>
<dbReference type="GO" id="GO:0061709">
    <property type="term" value="P:reticulophagy"/>
    <property type="evidence" value="ECO:0007669"/>
    <property type="project" value="TreeGrafter"/>
</dbReference>
<dbReference type="SUPFAM" id="SSF64268">
    <property type="entry name" value="PX domain"/>
    <property type="match status" value="1"/>
</dbReference>
<evidence type="ECO:0000256" key="11">
    <source>
        <dbReference type="SAM" id="MobiDB-lite"/>
    </source>
</evidence>
<evidence type="ECO:0000256" key="3">
    <source>
        <dbReference type="ARBA" id="ARBA00010883"/>
    </source>
</evidence>
<dbReference type="GO" id="GO:0005769">
    <property type="term" value="C:early endosome"/>
    <property type="evidence" value="ECO:0007669"/>
    <property type="project" value="TreeGrafter"/>
</dbReference>
<accession>A0AAV5QKL2</accession>
<dbReference type="EMBL" id="BTFZ01000006">
    <property type="protein sequence ID" value="GMM35259.1"/>
    <property type="molecule type" value="Genomic_DNA"/>
</dbReference>
<protein>
    <recommendedName>
        <fullName evidence="8">Sorting nexin-4</fullName>
    </recommendedName>
    <alternativeName>
        <fullName evidence="9">Autophagy-related protein 24</fullName>
    </alternativeName>
</protein>
<dbReference type="RefSeq" id="XP_064852259.1">
    <property type="nucleotide sequence ID" value="XM_064996187.1"/>
</dbReference>
<evidence type="ECO:0000313" key="14">
    <source>
        <dbReference type="Proteomes" id="UP001360560"/>
    </source>
</evidence>
<evidence type="ECO:0000259" key="12">
    <source>
        <dbReference type="PROSITE" id="PS50195"/>
    </source>
</evidence>
<keyword evidence="4" id="KW-0813">Transport</keyword>
<evidence type="ECO:0000256" key="4">
    <source>
        <dbReference type="ARBA" id="ARBA00022448"/>
    </source>
</evidence>
<comment type="subcellular location">
    <subcellularLocation>
        <location evidence="2">Cytoplasm</location>
    </subcellularLocation>
    <subcellularLocation>
        <location evidence="1">Endomembrane system</location>
        <topology evidence="1">Peripheral membrane protein</topology>
    </subcellularLocation>
</comment>
<feature type="region of interest" description="Disordered" evidence="11">
    <location>
        <begin position="1"/>
        <end position="79"/>
    </location>
</feature>
<reference evidence="13 14" key="1">
    <citation type="journal article" date="2023" name="Elife">
        <title>Identification of key yeast species and microbe-microbe interactions impacting larval growth of Drosophila in the wild.</title>
        <authorList>
            <person name="Mure A."/>
            <person name="Sugiura Y."/>
            <person name="Maeda R."/>
            <person name="Honda K."/>
            <person name="Sakurai N."/>
            <person name="Takahashi Y."/>
            <person name="Watada M."/>
            <person name="Katoh T."/>
            <person name="Gotoh A."/>
            <person name="Gotoh Y."/>
            <person name="Taniguchi I."/>
            <person name="Nakamura K."/>
            <person name="Hayashi T."/>
            <person name="Katayama T."/>
            <person name="Uemura T."/>
            <person name="Hattori Y."/>
        </authorList>
    </citation>
    <scope>NUCLEOTIDE SEQUENCE [LARGE SCALE GENOMIC DNA]</scope>
    <source>
        <strain evidence="13 14">SC-9</strain>
    </source>
</reference>
<comment type="caution">
    <text evidence="13">The sequence shown here is derived from an EMBL/GenBank/DDBJ whole genome shotgun (WGS) entry which is preliminary data.</text>
</comment>
<gene>
    <name evidence="13" type="ORF">DASC09_025840</name>
</gene>
<sequence>MDEEFASVRWDRDSTINNNTATKSAQTPPRSPAKSSGLSSPSNINEILTSNAGAPKDETRSQGAIHKREHSAVESMSDKYKVNEEDNTVFVTSVVSSPQKESDGQNAYISYLIETHTNDPLFKTSRLKVRRRFSDFYFLYQCLINDFPACALPPLPDKQRLEYLKGDRFGWDFTSKRASSLTRFLRRMSLHPVLKRSKIYHIFLESSDWNSYKDSLNVAHAQKHNNENNEGEFGNLNPVSDSISDIFMNAFKHPQAQPNKEFVEINERCNKLNDNVIKIDKSFQKYIKRLGDLGTNFQSFAELVVKLDELESSNSLTNENNQGVDGTTKQRSDDPVIKNQPIMKPLPSIKDESDRTLKNSKFLDESKSSSYVKFSKGLENLSIGLNQLKTYLDNDYLISLKDLENYIYSIKNLIKVKEQKQIDFEALSEYLARAIQEKNQLLQQTGGQFTDDVSSLATPHSTTSVAKDPSITLPTPKPSTLTTLAANTSNFLSSKLDDIRGINSMYQKKERLIKLSVKIETLEREVVNAKQIFEVFENEILHEMQYFDVIKSNELKYNLSDLTSNYIGFYKNIINDWEKIEKSLESDINDYNKRTSVE</sequence>
<dbReference type="GO" id="GO:0032266">
    <property type="term" value="F:phosphatidylinositol-3-phosphate binding"/>
    <property type="evidence" value="ECO:0007669"/>
    <property type="project" value="UniProtKB-ARBA"/>
</dbReference>
<evidence type="ECO:0000256" key="2">
    <source>
        <dbReference type="ARBA" id="ARBA00004496"/>
    </source>
</evidence>
<keyword evidence="6" id="KW-0446">Lipid-binding</keyword>
<dbReference type="AlphaFoldDB" id="A0AAV5QKL2"/>
<keyword evidence="7" id="KW-0472">Membrane</keyword>
<dbReference type="GO" id="GO:0015031">
    <property type="term" value="P:protein transport"/>
    <property type="evidence" value="ECO:0007669"/>
    <property type="project" value="TreeGrafter"/>
</dbReference>
<keyword evidence="10" id="KW-0175">Coiled coil</keyword>
<feature type="compositionally biased region" description="Polar residues" evidence="11">
    <location>
        <begin position="15"/>
        <end position="28"/>
    </location>
</feature>
<keyword evidence="14" id="KW-1185">Reference proteome</keyword>
<dbReference type="Proteomes" id="UP001360560">
    <property type="component" value="Unassembled WGS sequence"/>
</dbReference>
<evidence type="ECO:0000256" key="7">
    <source>
        <dbReference type="ARBA" id="ARBA00023136"/>
    </source>
</evidence>
<evidence type="ECO:0000256" key="8">
    <source>
        <dbReference type="ARBA" id="ARBA00040748"/>
    </source>
</evidence>
<dbReference type="SMART" id="SM00312">
    <property type="entry name" value="PX"/>
    <property type="match status" value="1"/>
</dbReference>
<dbReference type="PANTHER" id="PTHR45949:SF2">
    <property type="entry name" value="SORTING NEXIN-4"/>
    <property type="match status" value="1"/>
</dbReference>
<evidence type="ECO:0000256" key="10">
    <source>
        <dbReference type="SAM" id="Coils"/>
    </source>
</evidence>
<dbReference type="Pfam" id="PF00787">
    <property type="entry name" value="PX"/>
    <property type="match status" value="1"/>
</dbReference>
<feature type="region of interest" description="Disordered" evidence="11">
    <location>
        <begin position="315"/>
        <end position="352"/>
    </location>
</feature>
<evidence type="ECO:0000256" key="5">
    <source>
        <dbReference type="ARBA" id="ARBA00022490"/>
    </source>
</evidence>
<evidence type="ECO:0000256" key="9">
    <source>
        <dbReference type="ARBA" id="ARBA00041273"/>
    </source>
</evidence>